<keyword evidence="2 5" id="KW-0812">Transmembrane</keyword>
<evidence type="ECO:0000256" key="5">
    <source>
        <dbReference type="SAM" id="Phobius"/>
    </source>
</evidence>
<dbReference type="PANTHER" id="PTHR11814">
    <property type="entry name" value="SULFATE TRANSPORTER"/>
    <property type="match status" value="1"/>
</dbReference>
<sequence length="145" mass="16896">MESGNKEECRALLENFDDKMNNNPELFIRRPVYEQKDLDCIYDYSKPDKSLNQKLKSTYKEFNLNVFLKKTIPIIDWLPNYDWKKNILSDVVAGFTVAVMHIPQGMAYAMLGNVPPIVGIYMAFFPVFIYMIFGTSRHNSMGKHK</sequence>
<dbReference type="GO" id="GO:0055085">
    <property type="term" value="P:transmembrane transport"/>
    <property type="evidence" value="ECO:0007669"/>
    <property type="project" value="InterPro"/>
</dbReference>
<proteinExistence type="predicted"/>
<evidence type="ECO:0000256" key="2">
    <source>
        <dbReference type="ARBA" id="ARBA00022692"/>
    </source>
</evidence>
<organism evidence="7 8">
    <name type="scientific">Microctonus hyperodae</name>
    <name type="common">Parasitoid wasp</name>
    <dbReference type="NCBI Taxonomy" id="165561"/>
    <lineage>
        <taxon>Eukaryota</taxon>
        <taxon>Metazoa</taxon>
        <taxon>Ecdysozoa</taxon>
        <taxon>Arthropoda</taxon>
        <taxon>Hexapoda</taxon>
        <taxon>Insecta</taxon>
        <taxon>Pterygota</taxon>
        <taxon>Neoptera</taxon>
        <taxon>Endopterygota</taxon>
        <taxon>Hymenoptera</taxon>
        <taxon>Apocrita</taxon>
        <taxon>Ichneumonoidea</taxon>
        <taxon>Braconidae</taxon>
        <taxon>Euphorinae</taxon>
        <taxon>Microctonus</taxon>
    </lineage>
</organism>
<dbReference type="InterPro" id="IPR001902">
    <property type="entry name" value="SLC26A/SulP_fam"/>
</dbReference>
<accession>A0AA39FHJ8</accession>
<dbReference type="GO" id="GO:0016020">
    <property type="term" value="C:membrane"/>
    <property type="evidence" value="ECO:0007669"/>
    <property type="project" value="UniProtKB-SubCell"/>
</dbReference>
<name>A0AA39FHJ8_MICHY</name>
<comment type="caution">
    <text evidence="7">The sequence shown here is derived from an EMBL/GenBank/DDBJ whole genome shotgun (WGS) entry which is preliminary data.</text>
</comment>
<reference evidence="7" key="2">
    <citation type="submission" date="2023-03" db="EMBL/GenBank/DDBJ databases">
        <authorList>
            <person name="Inwood S.N."/>
            <person name="Skelly J.G."/>
            <person name="Guhlin J."/>
            <person name="Harrop T.W.R."/>
            <person name="Goldson S.G."/>
            <person name="Dearden P.K."/>
        </authorList>
    </citation>
    <scope>NUCLEOTIDE SEQUENCE</scope>
    <source>
        <strain evidence="7">Lincoln</strain>
        <tissue evidence="7">Whole body</tissue>
    </source>
</reference>
<feature type="domain" description="SLC26A/SulP transporter" evidence="6">
    <location>
        <begin position="88"/>
        <end position="143"/>
    </location>
</feature>
<dbReference type="Pfam" id="PF00916">
    <property type="entry name" value="Sulfate_transp"/>
    <property type="match status" value="1"/>
</dbReference>
<evidence type="ECO:0000256" key="1">
    <source>
        <dbReference type="ARBA" id="ARBA00004141"/>
    </source>
</evidence>
<keyword evidence="4 5" id="KW-0472">Membrane</keyword>
<protein>
    <recommendedName>
        <fullName evidence="6">SLC26A/SulP transporter domain-containing protein</fullName>
    </recommendedName>
</protein>
<dbReference type="EMBL" id="JAQQBR010001040">
    <property type="protein sequence ID" value="KAK0169459.1"/>
    <property type="molecule type" value="Genomic_DNA"/>
</dbReference>
<dbReference type="Proteomes" id="UP001168972">
    <property type="component" value="Unassembled WGS sequence"/>
</dbReference>
<gene>
    <name evidence="7" type="ORF">PV327_011556</name>
</gene>
<dbReference type="AlphaFoldDB" id="A0AA39FHJ8"/>
<keyword evidence="3 5" id="KW-1133">Transmembrane helix</keyword>
<comment type="subcellular location">
    <subcellularLocation>
        <location evidence="1">Membrane</location>
        <topology evidence="1">Multi-pass membrane protein</topology>
    </subcellularLocation>
</comment>
<keyword evidence="8" id="KW-1185">Reference proteome</keyword>
<evidence type="ECO:0000256" key="3">
    <source>
        <dbReference type="ARBA" id="ARBA00022989"/>
    </source>
</evidence>
<reference evidence="7" key="1">
    <citation type="journal article" date="2023" name="bioRxiv">
        <title>Scaffold-level genome assemblies of two parasitoid biocontrol wasps reveal the parthenogenesis mechanism and an associated novel virus.</title>
        <authorList>
            <person name="Inwood S."/>
            <person name="Skelly J."/>
            <person name="Guhlin J."/>
            <person name="Harrop T."/>
            <person name="Goldson S."/>
            <person name="Dearden P."/>
        </authorList>
    </citation>
    <scope>NUCLEOTIDE SEQUENCE</scope>
    <source>
        <strain evidence="7">Lincoln</strain>
        <tissue evidence="7">Whole body</tissue>
    </source>
</reference>
<evidence type="ECO:0000259" key="6">
    <source>
        <dbReference type="Pfam" id="PF00916"/>
    </source>
</evidence>
<evidence type="ECO:0000313" key="7">
    <source>
        <dbReference type="EMBL" id="KAK0169459.1"/>
    </source>
</evidence>
<evidence type="ECO:0000256" key="4">
    <source>
        <dbReference type="ARBA" id="ARBA00023136"/>
    </source>
</evidence>
<evidence type="ECO:0000313" key="8">
    <source>
        <dbReference type="Proteomes" id="UP001168972"/>
    </source>
</evidence>
<feature type="transmembrane region" description="Helical" evidence="5">
    <location>
        <begin position="117"/>
        <end position="135"/>
    </location>
</feature>
<dbReference type="InterPro" id="IPR011547">
    <property type="entry name" value="SLC26A/SulP_dom"/>
</dbReference>